<comment type="caution">
    <text evidence="2">The sequence shown here is derived from an EMBL/GenBank/DDBJ whole genome shotgun (WGS) entry which is preliminary data.</text>
</comment>
<evidence type="ECO:0000256" key="1">
    <source>
        <dbReference type="SAM" id="MobiDB-lite"/>
    </source>
</evidence>
<organism evidence="2 3">
    <name type="scientific">Marmota monax</name>
    <name type="common">Woodchuck</name>
    <dbReference type="NCBI Taxonomy" id="9995"/>
    <lineage>
        <taxon>Eukaryota</taxon>
        <taxon>Metazoa</taxon>
        <taxon>Chordata</taxon>
        <taxon>Craniata</taxon>
        <taxon>Vertebrata</taxon>
        <taxon>Euteleostomi</taxon>
        <taxon>Mammalia</taxon>
        <taxon>Eutheria</taxon>
        <taxon>Euarchontoglires</taxon>
        <taxon>Glires</taxon>
        <taxon>Rodentia</taxon>
        <taxon>Sciuromorpha</taxon>
        <taxon>Sciuridae</taxon>
        <taxon>Xerinae</taxon>
        <taxon>Marmotini</taxon>
        <taxon>Marmota</taxon>
    </lineage>
</organism>
<gene>
    <name evidence="2" type="ORF">GHT09_019745</name>
</gene>
<evidence type="ECO:0000313" key="3">
    <source>
        <dbReference type="Proteomes" id="UP000662637"/>
    </source>
</evidence>
<reference evidence="2" key="1">
    <citation type="submission" date="2020-08" db="EMBL/GenBank/DDBJ databases">
        <authorList>
            <person name="Shumante A."/>
            <person name="Zimin A.V."/>
            <person name="Puiu D."/>
            <person name="Salzberg S.L."/>
        </authorList>
    </citation>
    <scope>NUCLEOTIDE SEQUENCE</scope>
    <source>
        <strain evidence="2">WC2-LM</strain>
        <tissue evidence="2">Liver</tissue>
    </source>
</reference>
<dbReference type="EMBL" id="WJEC01008802">
    <property type="protein sequence ID" value="KAF7460214.1"/>
    <property type="molecule type" value="Genomic_DNA"/>
</dbReference>
<dbReference type="AlphaFoldDB" id="A0A834UIN3"/>
<feature type="compositionally biased region" description="Low complexity" evidence="1">
    <location>
        <begin position="96"/>
        <end position="112"/>
    </location>
</feature>
<evidence type="ECO:0000313" key="2">
    <source>
        <dbReference type="EMBL" id="KAF7460214.1"/>
    </source>
</evidence>
<proteinExistence type="predicted"/>
<name>A0A834UIN3_MARMO</name>
<protein>
    <submittedName>
        <fullName evidence="2">Uncharacterized protein</fullName>
    </submittedName>
</protein>
<accession>A0A834UIN3</accession>
<dbReference type="Proteomes" id="UP000662637">
    <property type="component" value="Unassembled WGS sequence"/>
</dbReference>
<feature type="region of interest" description="Disordered" evidence="1">
    <location>
        <begin position="74"/>
        <end position="149"/>
    </location>
</feature>
<sequence length="149" mass="15457">MESPGLAGTVGQCRWRLQSATGLEEAFVHRNCPTHRALGSAPGLCCILPSPCASDALWRQQGGGVWAKVQMGPSPRILKEGKRQGAASTSCRGRSSRAADSPASSPDTSSTPLYLTTLASLGSKKDLSTAPTHLEPGGSRPGVNPTHLP</sequence>